<sequence length="58" mass="6392">MTFQTPSKRILSSLQLTAFQSSNTHNAIVTYIEDLNNSIIGVKLTDQVSVSTRCQGHP</sequence>
<dbReference type="STRING" id="765257.A0A0C9ZY34"/>
<dbReference type="GO" id="GO:0019211">
    <property type="term" value="F:phosphatase activator activity"/>
    <property type="evidence" value="ECO:0007669"/>
    <property type="project" value="InterPro"/>
</dbReference>
<evidence type="ECO:0000313" key="1">
    <source>
        <dbReference type="EMBL" id="KIK27122.1"/>
    </source>
</evidence>
<gene>
    <name evidence="1" type="ORF">PISMIDRAFT_674962</name>
</gene>
<dbReference type="OrthoDB" id="16120at2759"/>
<evidence type="ECO:0000313" key="2">
    <source>
        <dbReference type="Proteomes" id="UP000054018"/>
    </source>
</evidence>
<dbReference type="InterPro" id="IPR004327">
    <property type="entry name" value="Phstyr_phstse_ac"/>
</dbReference>
<dbReference type="AlphaFoldDB" id="A0A0C9ZY34"/>
<reference evidence="1 2" key="1">
    <citation type="submission" date="2014-04" db="EMBL/GenBank/DDBJ databases">
        <authorList>
            <consortium name="DOE Joint Genome Institute"/>
            <person name="Kuo A."/>
            <person name="Kohler A."/>
            <person name="Costa M.D."/>
            <person name="Nagy L.G."/>
            <person name="Floudas D."/>
            <person name="Copeland A."/>
            <person name="Barry K.W."/>
            <person name="Cichocki N."/>
            <person name="Veneault-Fourrey C."/>
            <person name="LaButti K."/>
            <person name="Lindquist E.A."/>
            <person name="Lipzen A."/>
            <person name="Lundell T."/>
            <person name="Morin E."/>
            <person name="Murat C."/>
            <person name="Sun H."/>
            <person name="Tunlid A."/>
            <person name="Henrissat B."/>
            <person name="Grigoriev I.V."/>
            <person name="Hibbett D.S."/>
            <person name="Martin F."/>
            <person name="Nordberg H.P."/>
            <person name="Cantor M.N."/>
            <person name="Hua S.X."/>
        </authorList>
    </citation>
    <scope>NUCLEOTIDE SEQUENCE [LARGE SCALE GENOMIC DNA]</scope>
    <source>
        <strain evidence="1 2">441</strain>
    </source>
</reference>
<dbReference type="HOGENOM" id="CLU_2979950_0_0_1"/>
<dbReference type="EMBL" id="KN833697">
    <property type="protein sequence ID" value="KIK27122.1"/>
    <property type="molecule type" value="Genomic_DNA"/>
</dbReference>
<reference evidence="2" key="2">
    <citation type="submission" date="2015-01" db="EMBL/GenBank/DDBJ databases">
        <title>Evolutionary Origins and Diversification of the Mycorrhizal Mutualists.</title>
        <authorList>
            <consortium name="DOE Joint Genome Institute"/>
            <consortium name="Mycorrhizal Genomics Consortium"/>
            <person name="Kohler A."/>
            <person name="Kuo A."/>
            <person name="Nagy L.G."/>
            <person name="Floudas D."/>
            <person name="Copeland A."/>
            <person name="Barry K.W."/>
            <person name="Cichocki N."/>
            <person name="Veneault-Fourrey C."/>
            <person name="LaButti K."/>
            <person name="Lindquist E.A."/>
            <person name="Lipzen A."/>
            <person name="Lundell T."/>
            <person name="Morin E."/>
            <person name="Murat C."/>
            <person name="Riley R."/>
            <person name="Ohm R."/>
            <person name="Sun H."/>
            <person name="Tunlid A."/>
            <person name="Henrissat B."/>
            <person name="Grigoriev I.V."/>
            <person name="Hibbett D.S."/>
            <person name="Martin F."/>
        </authorList>
    </citation>
    <scope>NUCLEOTIDE SEQUENCE [LARGE SCALE GENOMIC DNA]</scope>
    <source>
        <strain evidence="2">441</strain>
    </source>
</reference>
<organism evidence="1 2">
    <name type="scientific">Pisolithus microcarpus 441</name>
    <dbReference type="NCBI Taxonomy" id="765257"/>
    <lineage>
        <taxon>Eukaryota</taxon>
        <taxon>Fungi</taxon>
        <taxon>Dikarya</taxon>
        <taxon>Basidiomycota</taxon>
        <taxon>Agaricomycotina</taxon>
        <taxon>Agaricomycetes</taxon>
        <taxon>Agaricomycetidae</taxon>
        <taxon>Boletales</taxon>
        <taxon>Sclerodermatineae</taxon>
        <taxon>Pisolithaceae</taxon>
        <taxon>Pisolithus</taxon>
    </lineage>
</organism>
<accession>A0A0C9ZY34</accession>
<dbReference type="Pfam" id="PF03095">
    <property type="entry name" value="PTPA"/>
    <property type="match status" value="1"/>
</dbReference>
<dbReference type="SUPFAM" id="SSF140984">
    <property type="entry name" value="PTPA-like"/>
    <property type="match status" value="1"/>
</dbReference>
<dbReference type="InterPro" id="IPR037218">
    <property type="entry name" value="PTPA_sf"/>
</dbReference>
<proteinExistence type="predicted"/>
<keyword evidence="2" id="KW-1185">Reference proteome</keyword>
<name>A0A0C9ZY34_9AGAM</name>
<dbReference type="Proteomes" id="UP000054018">
    <property type="component" value="Unassembled WGS sequence"/>
</dbReference>
<protein>
    <submittedName>
        <fullName evidence="1">Uncharacterized protein</fullName>
    </submittedName>
</protein>